<evidence type="ECO:0000313" key="7">
    <source>
        <dbReference type="EMBL" id="CAG9320935.1"/>
    </source>
</evidence>
<dbReference type="GO" id="GO:0003677">
    <property type="term" value="F:DNA binding"/>
    <property type="evidence" value="ECO:0007669"/>
    <property type="project" value="UniProtKB-KW"/>
</dbReference>
<evidence type="ECO:0000259" key="6">
    <source>
        <dbReference type="Pfam" id="PF02747"/>
    </source>
</evidence>
<dbReference type="GO" id="GO:0019985">
    <property type="term" value="P:translesion synthesis"/>
    <property type="evidence" value="ECO:0007669"/>
    <property type="project" value="TreeGrafter"/>
</dbReference>
<evidence type="ECO:0000313" key="8">
    <source>
        <dbReference type="Proteomes" id="UP001162131"/>
    </source>
</evidence>
<organism evidence="7 8">
    <name type="scientific">Blepharisma stoltei</name>
    <dbReference type="NCBI Taxonomy" id="1481888"/>
    <lineage>
        <taxon>Eukaryota</taxon>
        <taxon>Sar</taxon>
        <taxon>Alveolata</taxon>
        <taxon>Ciliophora</taxon>
        <taxon>Postciliodesmatophora</taxon>
        <taxon>Heterotrichea</taxon>
        <taxon>Heterotrichida</taxon>
        <taxon>Blepharismidae</taxon>
        <taxon>Blepharisma</taxon>
    </lineage>
</organism>
<dbReference type="Pfam" id="PF00705">
    <property type="entry name" value="PCNA_N"/>
    <property type="match status" value="1"/>
</dbReference>
<sequence length="215" mass="24062">MDASHVALVTFFLRASDFEEYQCHRAQTLGISISNLSKIIKCADNDDSITIRAEDQASVITFIFEGKNDDKLSEFNLNLLSLDTEHMGIPEQEYAAVIQLPSSEFCRICRELSQMSDTLNVDVNKERVVFSVNGDSGRGAISLKHRQLGEQRTIIDVTNGVNASFALRYLNLFNKASVLGSQAILSVSEDLPLILRFDFEIGVMKYYLAPKINDE</sequence>
<feature type="domain" description="Proliferating cell nuclear antigen PCNA N-terminal" evidence="5">
    <location>
        <begin position="1"/>
        <end position="84"/>
    </location>
</feature>
<dbReference type="Pfam" id="PF02747">
    <property type="entry name" value="PCNA_C"/>
    <property type="match status" value="1"/>
</dbReference>
<protein>
    <recommendedName>
        <fullName evidence="3">DNA sliding clamp PCNA</fullName>
    </recommendedName>
</protein>
<proteinExistence type="inferred from homology"/>
<dbReference type="NCBIfam" id="TIGR00590">
    <property type="entry name" value="pcna"/>
    <property type="match status" value="1"/>
</dbReference>
<dbReference type="PANTHER" id="PTHR11352:SF0">
    <property type="entry name" value="PROLIFERATING CELL NUCLEAR ANTIGEN"/>
    <property type="match status" value="1"/>
</dbReference>
<evidence type="ECO:0000256" key="2">
    <source>
        <dbReference type="ARBA" id="ARBA00023125"/>
    </source>
</evidence>
<keyword evidence="4" id="KW-0235">DNA replication</keyword>
<dbReference type="InterPro" id="IPR022648">
    <property type="entry name" value="Pr_cel_nuc_antig_N"/>
</dbReference>
<dbReference type="PRINTS" id="PR00339">
    <property type="entry name" value="PCNACYCLIN"/>
</dbReference>
<reference evidence="7" key="1">
    <citation type="submission" date="2021-09" db="EMBL/GenBank/DDBJ databases">
        <authorList>
            <consortium name="AG Swart"/>
            <person name="Singh M."/>
            <person name="Singh A."/>
            <person name="Seah K."/>
            <person name="Emmerich C."/>
        </authorList>
    </citation>
    <scope>NUCLEOTIDE SEQUENCE</scope>
    <source>
        <strain evidence="7">ATCC30299</strain>
    </source>
</reference>
<dbReference type="EMBL" id="CAJZBQ010000027">
    <property type="protein sequence ID" value="CAG9320935.1"/>
    <property type="molecule type" value="Genomic_DNA"/>
</dbReference>
<comment type="similarity">
    <text evidence="1 4">Belongs to the PCNA family.</text>
</comment>
<dbReference type="GO" id="GO:0030337">
    <property type="term" value="F:DNA polymerase processivity factor activity"/>
    <property type="evidence" value="ECO:0007669"/>
    <property type="project" value="InterPro"/>
</dbReference>
<dbReference type="GO" id="GO:0043626">
    <property type="term" value="C:PCNA complex"/>
    <property type="evidence" value="ECO:0007669"/>
    <property type="project" value="TreeGrafter"/>
</dbReference>
<evidence type="ECO:0000256" key="3">
    <source>
        <dbReference type="RuleBase" id="RU000641"/>
    </source>
</evidence>
<dbReference type="GO" id="GO:0006275">
    <property type="term" value="P:regulation of DNA replication"/>
    <property type="evidence" value="ECO:0007669"/>
    <property type="project" value="InterPro"/>
</dbReference>
<dbReference type="GO" id="GO:0006272">
    <property type="term" value="P:leading strand elongation"/>
    <property type="evidence" value="ECO:0007669"/>
    <property type="project" value="TreeGrafter"/>
</dbReference>
<keyword evidence="2 4" id="KW-0238">DNA-binding</keyword>
<dbReference type="AlphaFoldDB" id="A0AAU9J6M7"/>
<evidence type="ECO:0000259" key="5">
    <source>
        <dbReference type="Pfam" id="PF00705"/>
    </source>
</evidence>
<comment type="subcellular location">
    <subcellularLocation>
        <location evidence="3">Nucleus</location>
    </subcellularLocation>
</comment>
<feature type="domain" description="Proliferating cell nuclear antigen PCNA C-terminal" evidence="6">
    <location>
        <begin position="88"/>
        <end position="211"/>
    </location>
</feature>
<dbReference type="GO" id="GO:0006298">
    <property type="term" value="P:mismatch repair"/>
    <property type="evidence" value="ECO:0007669"/>
    <property type="project" value="TreeGrafter"/>
</dbReference>
<keyword evidence="8" id="KW-1185">Reference proteome</keyword>
<dbReference type="InterPro" id="IPR000730">
    <property type="entry name" value="Pr_cel_nuc_antig"/>
</dbReference>
<dbReference type="CDD" id="cd00577">
    <property type="entry name" value="PCNA"/>
    <property type="match status" value="1"/>
</dbReference>
<gene>
    <name evidence="7" type="ORF">BSTOLATCC_MIC27511</name>
</gene>
<dbReference type="SUPFAM" id="SSF55979">
    <property type="entry name" value="DNA clamp"/>
    <property type="match status" value="2"/>
</dbReference>
<dbReference type="InterPro" id="IPR046938">
    <property type="entry name" value="DNA_clamp_sf"/>
</dbReference>
<dbReference type="PANTHER" id="PTHR11352">
    <property type="entry name" value="PROLIFERATING CELL NUCLEAR ANTIGEN"/>
    <property type="match status" value="1"/>
</dbReference>
<dbReference type="Gene3D" id="3.10.150.10">
    <property type="entry name" value="DNA Polymerase III, subunit A, domain 2"/>
    <property type="match status" value="2"/>
</dbReference>
<dbReference type="Proteomes" id="UP001162131">
    <property type="component" value="Unassembled WGS sequence"/>
</dbReference>
<evidence type="ECO:0000256" key="1">
    <source>
        <dbReference type="ARBA" id="ARBA00010462"/>
    </source>
</evidence>
<dbReference type="InterPro" id="IPR022649">
    <property type="entry name" value="Pr_cel_nuc_antig_C"/>
</dbReference>
<comment type="function">
    <text evidence="3">This protein is an auxiliary protein of DNA polymerase delta and is involved in the control of eukaryotic DNA replication by increasing the polymerase's processivity during elongation of the leading strand.</text>
</comment>
<accession>A0AAU9J6M7</accession>
<name>A0AAU9J6M7_9CILI</name>
<keyword evidence="3" id="KW-0539">Nucleus</keyword>
<evidence type="ECO:0000256" key="4">
    <source>
        <dbReference type="RuleBase" id="RU003671"/>
    </source>
</evidence>
<comment type="caution">
    <text evidence="7">The sequence shown here is derived from an EMBL/GenBank/DDBJ whole genome shotgun (WGS) entry which is preliminary data.</text>
</comment>